<dbReference type="GO" id="GO:0016491">
    <property type="term" value="F:oxidoreductase activity"/>
    <property type="evidence" value="ECO:0007669"/>
    <property type="project" value="InterPro"/>
</dbReference>
<dbReference type="Pfam" id="PF20256">
    <property type="entry name" value="MoCoBD_2"/>
    <property type="match status" value="2"/>
</dbReference>
<dbReference type="EMBL" id="JAEQNE010000013">
    <property type="protein sequence ID" value="MBL0395196.1"/>
    <property type="molecule type" value="Genomic_DNA"/>
</dbReference>
<keyword evidence="4" id="KW-1185">Reference proteome</keyword>
<dbReference type="Gene3D" id="3.90.1170.50">
    <property type="entry name" value="Aldehyde oxidase/xanthine dehydrogenase, a/b hammerhead"/>
    <property type="match status" value="1"/>
</dbReference>
<reference evidence="3 4" key="1">
    <citation type="journal article" date="2017" name="Int. J. Syst. Evol. Microbiol.">
        <title>Ramlibacter monticola sp. nov., isolated from forest soil.</title>
        <authorList>
            <person name="Chaudhary D.K."/>
            <person name="Kim J."/>
        </authorList>
    </citation>
    <scope>NUCLEOTIDE SEQUENCE [LARGE SCALE GENOMIC DNA]</scope>
    <source>
        <strain evidence="3 4">KACC 19175</strain>
    </source>
</reference>
<dbReference type="Proteomes" id="UP000599109">
    <property type="component" value="Unassembled WGS sequence"/>
</dbReference>
<dbReference type="InterPro" id="IPR012368">
    <property type="entry name" value="OxRdtase_Mopterin-bd_su_IorB"/>
</dbReference>
<name>A0A936Z9E8_9BURK</name>
<dbReference type="InterPro" id="IPR046867">
    <property type="entry name" value="AldOxase/xan_DH_MoCoBD2"/>
</dbReference>
<evidence type="ECO:0000259" key="2">
    <source>
        <dbReference type="SMART" id="SM01008"/>
    </source>
</evidence>
<dbReference type="Gene3D" id="3.30.365.10">
    <property type="entry name" value="Aldehyde oxidase/xanthine dehydrogenase, molybdopterin binding domain"/>
    <property type="match status" value="4"/>
</dbReference>
<dbReference type="AlphaFoldDB" id="A0A936Z9E8"/>
<accession>A0A936Z9E8</accession>
<feature type="region of interest" description="Disordered" evidence="1">
    <location>
        <begin position="1"/>
        <end position="29"/>
    </location>
</feature>
<dbReference type="Pfam" id="PF02738">
    <property type="entry name" value="MoCoBD_1"/>
    <property type="match status" value="1"/>
</dbReference>
<dbReference type="PANTHER" id="PTHR47495">
    <property type="entry name" value="ALDEHYDE DEHYDROGENASE"/>
    <property type="match status" value="1"/>
</dbReference>
<dbReference type="InterPro" id="IPR008274">
    <property type="entry name" value="AldOxase/xan_DH_MoCoBD1"/>
</dbReference>
<feature type="domain" description="Aldehyde oxidase/xanthine dehydrogenase a/b hammerhead" evidence="2">
    <location>
        <begin position="196"/>
        <end position="276"/>
    </location>
</feature>
<organism evidence="3 4">
    <name type="scientific">Ramlibacter monticola</name>
    <dbReference type="NCBI Taxonomy" id="1926872"/>
    <lineage>
        <taxon>Bacteria</taxon>
        <taxon>Pseudomonadati</taxon>
        <taxon>Pseudomonadota</taxon>
        <taxon>Betaproteobacteria</taxon>
        <taxon>Burkholderiales</taxon>
        <taxon>Comamonadaceae</taxon>
        <taxon>Ramlibacter</taxon>
    </lineage>
</organism>
<dbReference type="InterPro" id="IPR052516">
    <property type="entry name" value="N-heterocyclic_Hydroxylase"/>
</dbReference>
<evidence type="ECO:0000313" key="4">
    <source>
        <dbReference type="Proteomes" id="UP000599109"/>
    </source>
</evidence>
<proteinExistence type="predicted"/>
<feature type="compositionally biased region" description="Basic residues" evidence="1">
    <location>
        <begin position="1"/>
        <end position="12"/>
    </location>
</feature>
<dbReference type="InterPro" id="IPR037165">
    <property type="entry name" value="AldOxase/xan_DH_Mopterin-bd_sf"/>
</dbReference>
<feature type="compositionally biased region" description="Gly residues" evidence="1">
    <location>
        <begin position="14"/>
        <end position="23"/>
    </location>
</feature>
<evidence type="ECO:0000313" key="3">
    <source>
        <dbReference type="EMBL" id="MBL0395196.1"/>
    </source>
</evidence>
<dbReference type="PANTHER" id="PTHR47495:SF1">
    <property type="entry name" value="BLL3820 PROTEIN"/>
    <property type="match status" value="1"/>
</dbReference>
<evidence type="ECO:0000256" key="1">
    <source>
        <dbReference type="SAM" id="MobiDB-lite"/>
    </source>
</evidence>
<gene>
    <name evidence="3" type="ORF">JJ685_28960</name>
</gene>
<comment type="caution">
    <text evidence="3">The sequence shown here is derived from an EMBL/GenBank/DDBJ whole genome shotgun (WGS) entry which is preliminary data.</text>
</comment>
<dbReference type="SUPFAM" id="SSF56003">
    <property type="entry name" value="Molybdenum cofactor-binding domain"/>
    <property type="match status" value="2"/>
</dbReference>
<dbReference type="InterPro" id="IPR000674">
    <property type="entry name" value="Ald_Oxase/Xan_DH_a/b"/>
</dbReference>
<protein>
    <submittedName>
        <fullName evidence="3">Xanthine dehydrogenase family protein molybdopterin-binding subunit</fullName>
    </submittedName>
</protein>
<dbReference type="SMART" id="SM01008">
    <property type="entry name" value="Ald_Xan_dh_C"/>
    <property type="match status" value="1"/>
</dbReference>
<dbReference type="PIRSF" id="PIRSF036389">
    <property type="entry name" value="IOR_B"/>
    <property type="match status" value="1"/>
</dbReference>
<sequence>MPLRRAQPHRARGAAGGAGGSAGMSGLPPSLKANPRLSQWLAIRPEGRVEVCSGKVELGQGIATALAAIVAGELDVAVGRIAMVRASTAGAPNEGFTAGSLSVQDSGGALRQVCAETRAIYLDAAAQRLEVAAGDLEVRDGEIRVRGVPALRTSYWELADPALLACAAEGRAAPKAPGAEREGELPLRLDLPDKVMGRPAFLHDMVLPGMLYARIAHPPSPGATLQAVDVAAVEALPGVVRVVRDGSFLGVIAEGEAEANRALRKLKAVAQWNERETLPDMDDLPAFLRAQPVETSVVDEKEPASAATAPTRSFQASYARPYLAHASIGPSCGLARWDDGGRVEVWTHAQGVYPLLKDLALLLRIAPQDITVTHVPGAGCYGHNGADDAAVDAALLARAVPGRPVQVLWTREDELACAPFGAAMAVDLQASVDADGRIVDWQHAVWSNGHSMRPGRMAVPVFHAAPLLADGFAPQVSINVPLATGAGAERNSIPGYTFARHRVVNHRLLAMPLRTSSLRSLGAHCNVFAAECFMDEIALALGVDPLDFRLRHLDDARGRAVLEHVARMAGWRQRAKREGVGQGLGFARYKNNGAWCAAIAEVETQQDIRVRRLWLAVDVGRVVHLDGVKNQLEGGAIQTVSWVLKEAVQFDRTRVTSERWGAYPILRFSEVPAIEIAVLDRPQEPSLGAGEPTHGPVAAAIGNALFDALGVRVREMPLTRERVQRAALAA</sequence>